<dbReference type="PROSITE" id="PS52052">
    <property type="entry name" value="PEHE"/>
    <property type="match status" value="1"/>
</dbReference>
<dbReference type="Gene3D" id="6.10.250.3170">
    <property type="match status" value="1"/>
</dbReference>
<dbReference type="Pfam" id="PF15275">
    <property type="entry name" value="PEHE"/>
    <property type="match status" value="1"/>
</dbReference>
<comment type="caution">
    <text evidence="3">The sequence shown here is derived from an EMBL/GenBank/DDBJ whole genome shotgun (WGS) entry which is preliminary data.</text>
</comment>
<dbReference type="InterPro" id="IPR029332">
    <property type="entry name" value="PEHE_dom"/>
</dbReference>
<dbReference type="Proteomes" id="UP001187315">
    <property type="component" value="Unassembled WGS sequence"/>
</dbReference>
<evidence type="ECO:0000313" key="4">
    <source>
        <dbReference type="Proteomes" id="UP001187315"/>
    </source>
</evidence>
<name>A0AA88N464_TACVA</name>
<accession>A0AA88N464</accession>
<protein>
    <recommendedName>
        <fullName evidence="2">PEHE domain-containing protein</fullName>
    </recommendedName>
</protein>
<feature type="compositionally biased region" description="Acidic residues" evidence="1">
    <location>
        <begin position="293"/>
        <end position="302"/>
    </location>
</feature>
<dbReference type="PANTHER" id="PTHR22443">
    <property type="entry name" value="NON-SPECIFIC LETHAL 1, ISOFORM M"/>
    <property type="match status" value="1"/>
</dbReference>
<proteinExistence type="predicted"/>
<dbReference type="GO" id="GO:0044545">
    <property type="term" value="C:NSL complex"/>
    <property type="evidence" value="ECO:0007669"/>
    <property type="project" value="TreeGrafter"/>
</dbReference>
<dbReference type="InterPro" id="IPR026180">
    <property type="entry name" value="NSL1"/>
</dbReference>
<dbReference type="AlphaFoldDB" id="A0AA88N464"/>
<evidence type="ECO:0000259" key="2">
    <source>
        <dbReference type="PROSITE" id="PS52052"/>
    </source>
</evidence>
<dbReference type="PANTHER" id="PTHR22443:SF16">
    <property type="entry name" value="KAT8 REGULATORY NSL COMPLEX SUBUNIT 1-LIKE PROTEIN"/>
    <property type="match status" value="1"/>
</dbReference>
<gene>
    <name evidence="3" type="ORF">Q7C36_008441</name>
</gene>
<evidence type="ECO:0000313" key="3">
    <source>
        <dbReference type="EMBL" id="KAK2849658.1"/>
    </source>
</evidence>
<dbReference type="GO" id="GO:0035035">
    <property type="term" value="F:histone acetyltransferase binding"/>
    <property type="evidence" value="ECO:0007669"/>
    <property type="project" value="TreeGrafter"/>
</dbReference>
<feature type="compositionally biased region" description="Polar residues" evidence="1">
    <location>
        <begin position="814"/>
        <end position="827"/>
    </location>
</feature>
<dbReference type="EMBL" id="JAVHJS010000008">
    <property type="protein sequence ID" value="KAK2849658.1"/>
    <property type="molecule type" value="Genomic_DNA"/>
</dbReference>
<feature type="region of interest" description="Disordered" evidence="1">
    <location>
        <begin position="814"/>
        <end position="837"/>
    </location>
</feature>
<keyword evidence="4" id="KW-1185">Reference proteome</keyword>
<feature type="domain" description="PEHE" evidence="2">
    <location>
        <begin position="682"/>
        <end position="810"/>
    </location>
</feature>
<feature type="region of interest" description="Disordered" evidence="1">
    <location>
        <begin position="284"/>
        <end position="310"/>
    </location>
</feature>
<organism evidence="3 4">
    <name type="scientific">Tachysurus vachellii</name>
    <name type="common">Darkbarbel catfish</name>
    <name type="synonym">Pelteobagrus vachellii</name>
    <dbReference type="NCBI Taxonomy" id="175792"/>
    <lineage>
        <taxon>Eukaryota</taxon>
        <taxon>Metazoa</taxon>
        <taxon>Chordata</taxon>
        <taxon>Craniata</taxon>
        <taxon>Vertebrata</taxon>
        <taxon>Euteleostomi</taxon>
        <taxon>Actinopterygii</taxon>
        <taxon>Neopterygii</taxon>
        <taxon>Teleostei</taxon>
        <taxon>Ostariophysi</taxon>
        <taxon>Siluriformes</taxon>
        <taxon>Bagridae</taxon>
        <taxon>Tachysurus</taxon>
    </lineage>
</organism>
<reference evidence="3" key="1">
    <citation type="submission" date="2023-08" db="EMBL/GenBank/DDBJ databases">
        <title>Pelteobagrus vachellii genome.</title>
        <authorList>
            <person name="Liu H."/>
        </authorList>
    </citation>
    <scope>NUCLEOTIDE SEQUENCE</scope>
    <source>
        <strain evidence="3">PRFRI_2022a</strain>
        <tissue evidence="3">Muscle</tissue>
    </source>
</reference>
<sequence length="837" mass="95601">MDLDPHVKLIDDSYTRFWLNLSSLSNLDSYSLKSPLELPEMPPEPLIHNSEPYKIDLHESLESLLCYMFTDESAADFPLFHEDFGFNEQTAAKEETRTIALDHQYIKQNFSPPQLFQRESESSEIYNRNNNKIALSPLCHCPSYSALQEEMDAWGRQLASQNHALATRADEAKLRLHTLLGENALHNFNTQLEEMRRKLSPTTIKTEPAQIRPAEVKRTDAFWPQEEAHCMCNCFSQQKISKYAQSSSYEDSLMEHTSNSVQLIRGVQNLVRCGHLVLHKAQQALDSDATESSSDEEDEEEESRLKRPSSGCLGCEWRYQCERATLASQWTWLKFRLSELDTQIQQVSRLHQHLTFNKGVVLAEAQHLTDRQVQQSLLTEASGLTLTAKQTCDLTSELDDEHYSPTHLLQNIERQSQILNSLMSPLSDLNAGTCWNDSRKRPINSCVTDAFLRAGSRVSSSRLKRRRLSRRAQLLPHQVCARTRPLLTYYKRRFFAMYQSPVTTQGADYSSYWYSSSLSCDPRSSAPDSSSTNESSVSHSIHTASFKDDWFHQSQSTILSPSCTTQEHASSIFNCTYELESAQMHSKATPIQETLTVKRRRRASDKRQAVIDMCASRSGLFSLSTEDSTEDVLIPNRKILQEKKSQIPVRRRNGESAFNINNIVIPMSMAASTKLEKLEYKDIATPSWRILEISPLIKKEEKKDVNMVESLSDEVFIQRHQIYEHREKVCWSSWEKSRRSTYRTRSPGSTDVSSDCESMSWMCGGLTDTTEEERKPRPPWERRLFPLSESDEEALSCDEGEALEAVVTLWSNNEQTGSSLSESSCKNAYTPPPAGHR</sequence>
<dbReference type="SMART" id="SM01300">
    <property type="entry name" value="PEHE"/>
    <property type="match status" value="1"/>
</dbReference>
<evidence type="ECO:0000256" key="1">
    <source>
        <dbReference type="SAM" id="MobiDB-lite"/>
    </source>
</evidence>